<sequence length="240" mass="27745">MQEPIDRSGGKRIDILDFKKIDAVLPDGDLSDVEIYLRSLTLDADRNLRIFERAGIKKIHLTKHAKDRWDSRVGPANIEEADLTERITTMSLDLGRIELLSKECGLIDNDIVFIYEKHNDQMNIVTFYGRISHRPALHDVKQLKIFNYKELDDANFELTRNELNEQILPPVPQKRLKYKGSFVLYTLDAYANQTDAIFHLTEVSPQGSGQSYFRLRDTDIRLSKSTVKALRYLGYGRTQK</sequence>
<accession>A0A917G169</accession>
<reference evidence="1" key="1">
    <citation type="journal article" date="2014" name="Int. J. Syst. Evol. Microbiol.">
        <title>Complete genome sequence of Corynebacterium casei LMG S-19264T (=DSM 44701T), isolated from a smear-ripened cheese.</title>
        <authorList>
            <consortium name="US DOE Joint Genome Institute (JGI-PGF)"/>
            <person name="Walter F."/>
            <person name="Albersmeier A."/>
            <person name="Kalinowski J."/>
            <person name="Ruckert C."/>
        </authorList>
    </citation>
    <scope>NUCLEOTIDE SEQUENCE</scope>
    <source>
        <strain evidence="1">CGMCC 1.12987</strain>
    </source>
</reference>
<evidence type="ECO:0000313" key="2">
    <source>
        <dbReference type="Proteomes" id="UP000644756"/>
    </source>
</evidence>
<reference evidence="1" key="2">
    <citation type="submission" date="2020-09" db="EMBL/GenBank/DDBJ databases">
        <authorList>
            <person name="Sun Q."/>
            <person name="Zhou Y."/>
        </authorList>
    </citation>
    <scope>NUCLEOTIDE SEQUENCE</scope>
    <source>
        <strain evidence="1">CGMCC 1.12987</strain>
    </source>
</reference>
<organism evidence="1 2">
    <name type="scientific">Paenibacillus abyssi</name>
    <dbReference type="NCBI Taxonomy" id="1340531"/>
    <lineage>
        <taxon>Bacteria</taxon>
        <taxon>Bacillati</taxon>
        <taxon>Bacillota</taxon>
        <taxon>Bacilli</taxon>
        <taxon>Bacillales</taxon>
        <taxon>Paenibacillaceae</taxon>
        <taxon>Paenibacillus</taxon>
    </lineage>
</organism>
<comment type="caution">
    <text evidence="1">The sequence shown here is derived from an EMBL/GenBank/DDBJ whole genome shotgun (WGS) entry which is preliminary data.</text>
</comment>
<name>A0A917G169_9BACL</name>
<evidence type="ECO:0000313" key="1">
    <source>
        <dbReference type="EMBL" id="GGG17832.1"/>
    </source>
</evidence>
<dbReference type="AlphaFoldDB" id="A0A917G169"/>
<dbReference type="EMBL" id="BMGR01000014">
    <property type="protein sequence ID" value="GGG17832.1"/>
    <property type="molecule type" value="Genomic_DNA"/>
</dbReference>
<gene>
    <name evidence="1" type="ORF">GCM10010916_38300</name>
</gene>
<protein>
    <submittedName>
        <fullName evidence="1">Uncharacterized protein</fullName>
    </submittedName>
</protein>
<keyword evidence="2" id="KW-1185">Reference proteome</keyword>
<dbReference type="Proteomes" id="UP000644756">
    <property type="component" value="Unassembled WGS sequence"/>
</dbReference>
<dbReference type="RefSeq" id="WP_188532681.1">
    <property type="nucleotide sequence ID" value="NZ_BMGR01000014.1"/>
</dbReference>
<proteinExistence type="predicted"/>